<dbReference type="RefSeq" id="XP_016625371.1">
    <property type="nucleotide sequence ID" value="XM_016758122.1"/>
</dbReference>
<sequence>MRNLPPALVAEIRYAFQCCSRQCAASRRARFSTLQPRLKSSRPRKDDCIPIQVVHSQLQAQKINQAQPSIPPAPHTPEGKELIPQEEQAKSLDTGRKVEVPFKVIPKAEVAPNLTLSPKERLHIEQLTRRLPPRPEPKGASLNTTFKSYTTTKQDTVYKRRLRIYTAGNGRIYMLTLLRFTTIAALGFVTVIVAPAHWVNGSSLWTVAGIWLAGLVPFIFVNWTLRPMVTEIFLRLPASAQTSPKVAMAYAKSLPADATLDLRFMRSFTITDMVSLKIANTKPIKSLFRPVSFEWVGPLVERGGLLRPNPTQFYVRPESAGGRAARDVIPGIWSKVYERLTGVESNVVSKWRR</sequence>
<accession>A0A0D2GJW1</accession>
<evidence type="ECO:0000313" key="2">
    <source>
        <dbReference type="EMBL" id="KIW98702.1"/>
    </source>
</evidence>
<keyword evidence="3" id="KW-1185">Reference proteome</keyword>
<reference evidence="2" key="1">
    <citation type="submission" date="2015-01" db="EMBL/GenBank/DDBJ databases">
        <title>The Genome Sequence of Cladophialophora bantiana CBS 173.52.</title>
        <authorList>
            <consortium name="The Broad Institute Genomics Platform"/>
            <person name="Cuomo C."/>
            <person name="de Hoog S."/>
            <person name="Gorbushina A."/>
            <person name="Stielow B."/>
            <person name="Teixiera M."/>
            <person name="Abouelleil A."/>
            <person name="Chapman S.B."/>
            <person name="Priest M."/>
            <person name="Young S.K."/>
            <person name="Wortman J."/>
            <person name="Nusbaum C."/>
            <person name="Birren B."/>
        </authorList>
    </citation>
    <scope>NUCLEOTIDE SEQUENCE [LARGE SCALE GENOMIC DNA]</scope>
    <source>
        <strain evidence="2">CBS 173.52</strain>
    </source>
</reference>
<evidence type="ECO:0000256" key="1">
    <source>
        <dbReference type="SAM" id="Phobius"/>
    </source>
</evidence>
<keyword evidence="1" id="KW-0472">Membrane</keyword>
<dbReference type="HOGENOM" id="CLU_071627_0_0_1"/>
<keyword evidence="1" id="KW-1133">Transmembrane helix</keyword>
<protein>
    <submittedName>
        <fullName evidence="2">Uncharacterized protein</fullName>
    </submittedName>
</protein>
<dbReference type="GeneID" id="27693291"/>
<evidence type="ECO:0000313" key="3">
    <source>
        <dbReference type="Proteomes" id="UP000053789"/>
    </source>
</evidence>
<feature type="transmembrane region" description="Helical" evidence="1">
    <location>
        <begin position="172"/>
        <end position="198"/>
    </location>
</feature>
<keyword evidence="1" id="KW-0812">Transmembrane</keyword>
<dbReference type="EMBL" id="KN846980">
    <property type="protein sequence ID" value="KIW98702.1"/>
    <property type="molecule type" value="Genomic_DNA"/>
</dbReference>
<proteinExistence type="predicted"/>
<dbReference type="OrthoDB" id="2386090at2759"/>
<dbReference type="Proteomes" id="UP000053789">
    <property type="component" value="Unassembled WGS sequence"/>
</dbReference>
<dbReference type="AlphaFoldDB" id="A0A0D2GJW1"/>
<name>A0A0D2GJW1_CLAB1</name>
<gene>
    <name evidence="2" type="ORF">Z519_00363</name>
</gene>
<feature type="transmembrane region" description="Helical" evidence="1">
    <location>
        <begin position="204"/>
        <end position="225"/>
    </location>
</feature>
<organism evidence="2 3">
    <name type="scientific">Cladophialophora bantiana (strain ATCC 10958 / CBS 173.52 / CDC B-1940 / NIH 8579)</name>
    <name type="common">Xylohypha bantiana</name>
    <dbReference type="NCBI Taxonomy" id="1442370"/>
    <lineage>
        <taxon>Eukaryota</taxon>
        <taxon>Fungi</taxon>
        <taxon>Dikarya</taxon>
        <taxon>Ascomycota</taxon>
        <taxon>Pezizomycotina</taxon>
        <taxon>Eurotiomycetes</taxon>
        <taxon>Chaetothyriomycetidae</taxon>
        <taxon>Chaetothyriales</taxon>
        <taxon>Herpotrichiellaceae</taxon>
        <taxon>Cladophialophora</taxon>
    </lineage>
</organism>